<reference evidence="2" key="1">
    <citation type="journal article" date="2019" name="Plant Biotechnol. J.">
        <title>Genome sequencing of the Australian wild diploid species Gossypium australe highlights disease resistance and delayed gland morphogenesis.</title>
        <authorList>
            <person name="Cai Y."/>
            <person name="Cai X."/>
            <person name="Wang Q."/>
            <person name="Wang P."/>
            <person name="Zhang Y."/>
            <person name="Cai C."/>
            <person name="Xu Y."/>
            <person name="Wang K."/>
            <person name="Zhou Z."/>
            <person name="Wang C."/>
            <person name="Geng S."/>
            <person name="Li B."/>
            <person name="Dong Q."/>
            <person name="Hou Y."/>
            <person name="Wang H."/>
            <person name="Ai P."/>
            <person name="Liu Z."/>
            <person name="Yi F."/>
            <person name="Sun M."/>
            <person name="An G."/>
            <person name="Cheng J."/>
            <person name="Zhang Y."/>
            <person name="Shi Q."/>
            <person name="Xie Y."/>
            <person name="Shi X."/>
            <person name="Chang Y."/>
            <person name="Huang F."/>
            <person name="Chen Y."/>
            <person name="Hong S."/>
            <person name="Mi L."/>
            <person name="Sun Q."/>
            <person name="Zhang L."/>
            <person name="Zhou B."/>
            <person name="Peng R."/>
            <person name="Zhang X."/>
            <person name="Liu F."/>
        </authorList>
    </citation>
    <scope>NUCLEOTIDE SEQUENCE [LARGE SCALE GENOMIC DNA]</scope>
    <source>
        <strain evidence="2">cv. PA1801</strain>
    </source>
</reference>
<dbReference type="Proteomes" id="UP000325315">
    <property type="component" value="Unassembled WGS sequence"/>
</dbReference>
<accession>A0A5B6VK93</accession>
<organism evidence="1 2">
    <name type="scientific">Gossypium australe</name>
    <dbReference type="NCBI Taxonomy" id="47621"/>
    <lineage>
        <taxon>Eukaryota</taxon>
        <taxon>Viridiplantae</taxon>
        <taxon>Streptophyta</taxon>
        <taxon>Embryophyta</taxon>
        <taxon>Tracheophyta</taxon>
        <taxon>Spermatophyta</taxon>
        <taxon>Magnoliopsida</taxon>
        <taxon>eudicotyledons</taxon>
        <taxon>Gunneridae</taxon>
        <taxon>Pentapetalae</taxon>
        <taxon>rosids</taxon>
        <taxon>malvids</taxon>
        <taxon>Malvales</taxon>
        <taxon>Malvaceae</taxon>
        <taxon>Malvoideae</taxon>
        <taxon>Gossypium</taxon>
    </lineage>
</organism>
<dbReference type="EMBL" id="SMMG02000006">
    <property type="protein sequence ID" value="KAA3469424.1"/>
    <property type="molecule type" value="Genomic_DNA"/>
</dbReference>
<proteinExistence type="predicted"/>
<protein>
    <submittedName>
        <fullName evidence="1">Copia protein</fullName>
    </submittedName>
</protein>
<name>A0A5B6VK93_9ROSI</name>
<comment type="caution">
    <text evidence="1">The sequence shown here is derived from an EMBL/GenBank/DDBJ whole genome shotgun (WGS) entry which is preliminary data.</text>
</comment>
<evidence type="ECO:0000313" key="1">
    <source>
        <dbReference type="EMBL" id="KAA3469424.1"/>
    </source>
</evidence>
<keyword evidence="2" id="KW-1185">Reference proteome</keyword>
<dbReference type="AlphaFoldDB" id="A0A5B6VK93"/>
<evidence type="ECO:0000313" key="2">
    <source>
        <dbReference type="Proteomes" id="UP000325315"/>
    </source>
</evidence>
<sequence>MFKRDKFGNASYLIPALNTGASPYVLPVAELSSMCCGFSTACVSSTVYIEDMKWDYTLSLRKLTPFCFICTESPITSRPGLRCYRNKVDESGNIVRNKAKLVAQGYTQEEGIDYDET</sequence>
<gene>
    <name evidence="1" type="ORF">EPI10_015214</name>
</gene>
<dbReference type="OrthoDB" id="122357at2759"/>